<gene>
    <name evidence="1" type="ORF">BN2614_LOCUS2</name>
</gene>
<evidence type="ECO:0000313" key="2">
    <source>
        <dbReference type="Proteomes" id="UP000269945"/>
    </source>
</evidence>
<reference evidence="1 2" key="1">
    <citation type="submission" date="2018-10" db="EMBL/GenBank/DDBJ databases">
        <authorList>
            <person name="Ekblom R."/>
            <person name="Jareborg N."/>
        </authorList>
    </citation>
    <scope>NUCLEOTIDE SEQUENCE [LARGE SCALE GENOMIC DNA]</scope>
    <source>
        <tissue evidence="1">Muscle</tissue>
    </source>
</reference>
<organism evidence="1 2">
    <name type="scientific">Gulo gulo</name>
    <name type="common">Wolverine</name>
    <name type="synonym">Gluton</name>
    <dbReference type="NCBI Taxonomy" id="48420"/>
    <lineage>
        <taxon>Eukaryota</taxon>
        <taxon>Metazoa</taxon>
        <taxon>Chordata</taxon>
        <taxon>Craniata</taxon>
        <taxon>Vertebrata</taxon>
        <taxon>Euteleostomi</taxon>
        <taxon>Mammalia</taxon>
        <taxon>Eutheria</taxon>
        <taxon>Laurasiatheria</taxon>
        <taxon>Carnivora</taxon>
        <taxon>Caniformia</taxon>
        <taxon>Musteloidea</taxon>
        <taxon>Mustelidae</taxon>
        <taxon>Guloninae</taxon>
        <taxon>Gulo</taxon>
    </lineage>
</organism>
<comment type="caution">
    <text evidence="1">The sequence shown here is derived from an EMBL/GenBank/DDBJ whole genome shotgun (WGS) entry which is preliminary data.</text>
</comment>
<dbReference type="Proteomes" id="UP000269945">
    <property type="component" value="Unassembled WGS sequence"/>
</dbReference>
<dbReference type="AlphaFoldDB" id="A0A9X9M007"/>
<evidence type="ECO:0000313" key="1">
    <source>
        <dbReference type="EMBL" id="VCX10421.1"/>
    </source>
</evidence>
<proteinExistence type="predicted"/>
<keyword evidence="2" id="KW-1185">Reference proteome</keyword>
<protein>
    <submittedName>
        <fullName evidence="1">Uncharacterized protein</fullName>
    </submittedName>
</protein>
<name>A0A9X9M007_GULGU</name>
<dbReference type="EMBL" id="CYRY02033482">
    <property type="protein sequence ID" value="VCX10421.1"/>
    <property type="molecule type" value="Genomic_DNA"/>
</dbReference>
<feature type="non-terminal residue" evidence="1">
    <location>
        <position position="65"/>
    </location>
</feature>
<accession>A0A9X9M007</accession>
<sequence length="65" mass="7880">MLENYTNLLSLDFDFTTETNKLSSEKSSYQVNSYHRETMKRSKTFNLTRFIFRNDPQCRIEFGRE</sequence>